<organism evidence="1 2">
    <name type="scientific">Henosepilachna vigintioctopunctata</name>
    <dbReference type="NCBI Taxonomy" id="420089"/>
    <lineage>
        <taxon>Eukaryota</taxon>
        <taxon>Metazoa</taxon>
        <taxon>Ecdysozoa</taxon>
        <taxon>Arthropoda</taxon>
        <taxon>Hexapoda</taxon>
        <taxon>Insecta</taxon>
        <taxon>Pterygota</taxon>
        <taxon>Neoptera</taxon>
        <taxon>Endopterygota</taxon>
        <taxon>Coleoptera</taxon>
        <taxon>Polyphaga</taxon>
        <taxon>Cucujiformia</taxon>
        <taxon>Coccinelloidea</taxon>
        <taxon>Coccinellidae</taxon>
        <taxon>Epilachninae</taxon>
        <taxon>Epilachnini</taxon>
        <taxon>Henosepilachna</taxon>
    </lineage>
</organism>
<name>A0AAW1TS09_9CUCU</name>
<accession>A0AAW1TS09</accession>
<reference evidence="1 2" key="1">
    <citation type="submission" date="2023-03" db="EMBL/GenBank/DDBJ databases">
        <title>Genome insight into feeding habits of ladybird beetles.</title>
        <authorList>
            <person name="Li H.-S."/>
            <person name="Huang Y.-H."/>
            <person name="Pang H."/>
        </authorList>
    </citation>
    <scope>NUCLEOTIDE SEQUENCE [LARGE SCALE GENOMIC DNA]</scope>
    <source>
        <strain evidence="1">SYSU_2023b</strain>
        <tissue evidence="1">Whole body</tissue>
    </source>
</reference>
<dbReference type="AlphaFoldDB" id="A0AAW1TS09"/>
<evidence type="ECO:0000313" key="1">
    <source>
        <dbReference type="EMBL" id="KAK9870556.1"/>
    </source>
</evidence>
<evidence type="ECO:0000313" key="2">
    <source>
        <dbReference type="Proteomes" id="UP001431783"/>
    </source>
</evidence>
<keyword evidence="2" id="KW-1185">Reference proteome</keyword>
<protein>
    <submittedName>
        <fullName evidence="1">Uncharacterized protein</fullName>
    </submittedName>
</protein>
<dbReference type="EMBL" id="JARQZJ010000003">
    <property type="protein sequence ID" value="KAK9870556.1"/>
    <property type="molecule type" value="Genomic_DNA"/>
</dbReference>
<gene>
    <name evidence="1" type="ORF">WA026_008117</name>
</gene>
<comment type="caution">
    <text evidence="1">The sequence shown here is derived from an EMBL/GenBank/DDBJ whole genome shotgun (WGS) entry which is preliminary data.</text>
</comment>
<sequence>MNIYDNKKFNIFKKSSTYLDDYQKYDGIYRITPDYARDKFEKPEPPPPPPIPFDKENFVPLKKEIPMSLMIVPNEITGCNPHKKLEKIVISSDDKMADVIKTRPRVYCSPQVSLDDVPDPEMRKLLLDYMYTTDFRKADLELLSMVKMEQRVLPDTLIEHGNFVENKNYFSVNFNPKPSMLYELSAELNSKGAKWTNEQLIAETNATELFWKNKDVKCGACYIPMLNLVGKDTKQKIRELIDNNTIRMPHDHHYPGYTGYAPELAVGVDLEIKNLPCSHPLLSTSQVLAKRRIGQNNAPSKNT</sequence>
<proteinExistence type="predicted"/>
<dbReference type="Proteomes" id="UP001431783">
    <property type="component" value="Unassembled WGS sequence"/>
</dbReference>